<dbReference type="GO" id="GO:0016020">
    <property type="term" value="C:membrane"/>
    <property type="evidence" value="ECO:0007669"/>
    <property type="project" value="TreeGrafter"/>
</dbReference>
<evidence type="ECO:0000256" key="4">
    <source>
        <dbReference type="ARBA" id="ARBA00022729"/>
    </source>
</evidence>
<dbReference type="PANTHER" id="PTHR13460:SF0">
    <property type="entry name" value="MALECTIN"/>
    <property type="match status" value="1"/>
</dbReference>
<evidence type="ECO:0000256" key="6">
    <source>
        <dbReference type="ARBA" id="ARBA00022989"/>
    </source>
</evidence>
<comment type="caution">
    <text evidence="11">The sequence shown here is derived from an EMBL/GenBank/DDBJ whole genome shotgun (WGS) entry which is preliminary data.</text>
</comment>
<evidence type="ECO:0000256" key="5">
    <source>
        <dbReference type="ARBA" id="ARBA00022824"/>
    </source>
</evidence>
<keyword evidence="3" id="KW-0812">Transmembrane</keyword>
<dbReference type="EMBL" id="NAPY01000041">
    <property type="protein sequence ID" value="MUL38522.1"/>
    <property type="molecule type" value="Genomic_DNA"/>
</dbReference>
<evidence type="ECO:0000256" key="7">
    <source>
        <dbReference type="ARBA" id="ARBA00023136"/>
    </source>
</evidence>
<evidence type="ECO:0000256" key="3">
    <source>
        <dbReference type="ARBA" id="ARBA00022692"/>
    </source>
</evidence>
<accession>A0A6N8G0V3</accession>
<gene>
    <name evidence="11" type="ORF">BWI75_19880</name>
</gene>
<dbReference type="InterPro" id="IPR021720">
    <property type="entry name" value="Malectin_dom"/>
</dbReference>
<keyword evidence="9" id="KW-0119">Carbohydrate metabolism</keyword>
<dbReference type="Proteomes" id="UP000441797">
    <property type="component" value="Unassembled WGS sequence"/>
</dbReference>
<name>A0A6N8G0V3_9CHRO</name>
<keyword evidence="12" id="KW-1185">Reference proteome</keyword>
<keyword evidence="8" id="KW-0325">Glycoprotein</keyword>
<evidence type="ECO:0000256" key="2">
    <source>
        <dbReference type="ARBA" id="ARBA00009141"/>
    </source>
</evidence>
<reference evidence="11 12" key="1">
    <citation type="journal article" date="2019" name="Front. Microbiol.">
        <title>Genomic Features for Desiccation Tolerance and Sugar Biosynthesis in the Extremophile Gloeocapsopsis sp. UTEX B3054.</title>
        <authorList>
            <person name="Urrejola C."/>
            <person name="Alcorta J."/>
            <person name="Salas L."/>
            <person name="Vasquez M."/>
            <person name="Polz M.F."/>
            <person name="Vicuna R."/>
            <person name="Diez B."/>
        </authorList>
    </citation>
    <scope>NUCLEOTIDE SEQUENCE [LARGE SCALE GENOMIC DNA]</scope>
    <source>
        <strain evidence="11 12">1H9</strain>
    </source>
</reference>
<dbReference type="PANTHER" id="PTHR13460">
    <property type="match status" value="1"/>
</dbReference>
<dbReference type="GO" id="GO:0030246">
    <property type="term" value="F:carbohydrate binding"/>
    <property type="evidence" value="ECO:0007669"/>
    <property type="project" value="InterPro"/>
</dbReference>
<evidence type="ECO:0000259" key="10">
    <source>
        <dbReference type="Pfam" id="PF11721"/>
    </source>
</evidence>
<protein>
    <recommendedName>
        <fullName evidence="10">Malectin domain-containing protein</fullName>
    </recommendedName>
</protein>
<evidence type="ECO:0000256" key="1">
    <source>
        <dbReference type="ARBA" id="ARBA00004115"/>
    </source>
</evidence>
<evidence type="ECO:0000313" key="11">
    <source>
        <dbReference type="EMBL" id="MUL38522.1"/>
    </source>
</evidence>
<dbReference type="AlphaFoldDB" id="A0A6N8G0V3"/>
<evidence type="ECO:0000256" key="8">
    <source>
        <dbReference type="ARBA" id="ARBA00023180"/>
    </source>
</evidence>
<keyword evidence="4" id="KW-0732">Signal</keyword>
<evidence type="ECO:0000256" key="9">
    <source>
        <dbReference type="ARBA" id="ARBA00023277"/>
    </source>
</evidence>
<proteinExistence type="inferred from homology"/>
<feature type="domain" description="Malectin" evidence="10">
    <location>
        <begin position="2"/>
        <end position="87"/>
    </location>
</feature>
<keyword evidence="6" id="KW-1133">Transmembrane helix</keyword>
<comment type="similarity">
    <text evidence="2">Belongs to the malectin family.</text>
</comment>
<keyword evidence="5" id="KW-0256">Endoplasmic reticulum</keyword>
<dbReference type="Gene3D" id="2.60.120.430">
    <property type="entry name" value="Galactose-binding lectin"/>
    <property type="match status" value="1"/>
</dbReference>
<organism evidence="11 12">
    <name type="scientific">Gloeocapsopsis dulcis AAB1 = 1H9</name>
    <dbReference type="NCBI Taxonomy" id="1433147"/>
    <lineage>
        <taxon>Bacteria</taxon>
        <taxon>Bacillati</taxon>
        <taxon>Cyanobacteriota</taxon>
        <taxon>Cyanophyceae</taxon>
        <taxon>Oscillatoriophycideae</taxon>
        <taxon>Chroococcales</taxon>
        <taxon>Chroococcaceae</taxon>
        <taxon>Gloeocapsopsis</taxon>
        <taxon>Gloeocapsopsis dulcis</taxon>
    </lineage>
</organism>
<dbReference type="InterPro" id="IPR039155">
    <property type="entry name" value="MLEC"/>
</dbReference>
<sequence>MFSLNLPISTPQSVDVKLHFAELYYGAPGRAAGGAGKRVFDVIAEGQTVLNNFDIFAASGGALQAVVVPIHGIQVNNGTLNLQFKAEQDFASIAAIEVLAAT</sequence>
<dbReference type="Pfam" id="PF11721">
    <property type="entry name" value="Malectin"/>
    <property type="match status" value="1"/>
</dbReference>
<comment type="subcellular location">
    <subcellularLocation>
        <location evidence="1">Endoplasmic reticulum membrane</location>
        <topology evidence="1">Single-pass type I membrane protein</topology>
    </subcellularLocation>
</comment>
<evidence type="ECO:0000313" key="12">
    <source>
        <dbReference type="Proteomes" id="UP000441797"/>
    </source>
</evidence>
<keyword evidence="7" id="KW-0472">Membrane</keyword>